<dbReference type="AlphaFoldDB" id="A0A3M9LEX0"/>
<dbReference type="SUPFAM" id="SSF55979">
    <property type="entry name" value="DNA clamp"/>
    <property type="match status" value="1"/>
</dbReference>
<dbReference type="Gene3D" id="3.70.10.10">
    <property type="match status" value="1"/>
</dbReference>
<dbReference type="InterPro" id="IPR046938">
    <property type="entry name" value="DNA_clamp_sf"/>
</dbReference>
<dbReference type="EMBL" id="RJJF01000006">
    <property type="protein sequence ID" value="RNI11861.1"/>
    <property type="molecule type" value="Genomic_DNA"/>
</dbReference>
<evidence type="ECO:0000313" key="3">
    <source>
        <dbReference type="Proteomes" id="UP000273978"/>
    </source>
</evidence>
<name>A0A3M9LEX0_9EURY</name>
<organism evidence="1 3">
    <name type="scientific">Methanohalophilus euhalobius</name>
    <dbReference type="NCBI Taxonomy" id="51203"/>
    <lineage>
        <taxon>Archaea</taxon>
        <taxon>Methanobacteriati</taxon>
        <taxon>Methanobacteriota</taxon>
        <taxon>Stenosarchaea group</taxon>
        <taxon>Methanomicrobia</taxon>
        <taxon>Methanosarcinales</taxon>
        <taxon>Methanosarcinaceae</taxon>
        <taxon>Methanohalophilus</taxon>
    </lineage>
</organism>
<protein>
    <submittedName>
        <fullName evidence="1">DNA polymerase sliding clamp</fullName>
    </submittedName>
</protein>
<evidence type="ECO:0000313" key="2">
    <source>
        <dbReference type="EMBL" id="RNI12270.1"/>
    </source>
</evidence>
<reference evidence="1 3" key="1">
    <citation type="submission" date="2018-10" db="EMBL/GenBank/DDBJ databases">
        <title>Cultivation of a novel Methanohalophilus strain from Kebrit Deep of the Red Sea and a genomic comparison of members of the genus Methanohalophilus.</title>
        <authorList>
            <person name="Guan Y."/>
            <person name="Ngugi D.K."/>
            <person name="Stingl U."/>
        </authorList>
    </citation>
    <scope>NUCLEOTIDE SEQUENCE [LARGE SCALE GENOMIC DNA]</scope>
    <source>
        <strain evidence="1 3">DSM 10369</strain>
    </source>
</reference>
<accession>A0A3M9LEX0</accession>
<proteinExistence type="predicted"/>
<sequence>MLEATIDASLLKDSIESLSVLVDEARVHISPEGICVKAVDPA</sequence>
<gene>
    <name evidence="2" type="ORF">EDD83_01530</name>
    <name evidence="1" type="ORF">EDD83_02755</name>
</gene>
<dbReference type="Proteomes" id="UP000273978">
    <property type="component" value="Unassembled WGS sequence"/>
</dbReference>
<evidence type="ECO:0000313" key="1">
    <source>
        <dbReference type="EMBL" id="RNI11861.1"/>
    </source>
</evidence>
<comment type="caution">
    <text evidence="1">The sequence shown here is derived from an EMBL/GenBank/DDBJ whole genome shotgun (WGS) entry which is preliminary data.</text>
</comment>
<feature type="non-terminal residue" evidence="1">
    <location>
        <position position="42"/>
    </location>
</feature>
<dbReference type="EMBL" id="RJJF01000002">
    <property type="protein sequence ID" value="RNI12270.1"/>
    <property type="molecule type" value="Genomic_DNA"/>
</dbReference>